<keyword evidence="3 5" id="KW-0808">Transferase</keyword>
<dbReference type="PANTHER" id="PTHR10629:SF52">
    <property type="entry name" value="DNA (CYTOSINE-5)-METHYLTRANSFERASE 1"/>
    <property type="match status" value="1"/>
</dbReference>
<evidence type="ECO:0000313" key="7">
    <source>
        <dbReference type="EMBL" id="KAF2160114.1"/>
    </source>
</evidence>
<dbReference type="PROSITE" id="PS51679">
    <property type="entry name" value="SAM_MT_C5"/>
    <property type="match status" value="1"/>
</dbReference>
<evidence type="ECO:0000256" key="6">
    <source>
        <dbReference type="SAM" id="MobiDB-lite"/>
    </source>
</evidence>
<evidence type="ECO:0000256" key="4">
    <source>
        <dbReference type="ARBA" id="ARBA00022691"/>
    </source>
</evidence>
<gene>
    <name evidence="7" type="ORF">M409DRAFT_70648</name>
</gene>
<dbReference type="InterPro" id="IPR050390">
    <property type="entry name" value="C5-Methyltransferase"/>
</dbReference>
<dbReference type="Pfam" id="PF00145">
    <property type="entry name" value="DNA_methylase"/>
    <property type="match status" value="2"/>
</dbReference>
<keyword evidence="4 5" id="KW-0949">S-adenosyl-L-methionine</keyword>
<dbReference type="InterPro" id="IPR029063">
    <property type="entry name" value="SAM-dependent_MTases_sf"/>
</dbReference>
<reference evidence="7" key="1">
    <citation type="journal article" date="2020" name="Stud. Mycol.">
        <title>101 Dothideomycetes genomes: a test case for predicting lifestyles and emergence of pathogens.</title>
        <authorList>
            <person name="Haridas S."/>
            <person name="Albert R."/>
            <person name="Binder M."/>
            <person name="Bloem J."/>
            <person name="Labutti K."/>
            <person name="Salamov A."/>
            <person name="Andreopoulos B."/>
            <person name="Baker S."/>
            <person name="Barry K."/>
            <person name="Bills G."/>
            <person name="Bluhm B."/>
            <person name="Cannon C."/>
            <person name="Castanera R."/>
            <person name="Culley D."/>
            <person name="Daum C."/>
            <person name="Ezra D."/>
            <person name="Gonzalez J."/>
            <person name="Henrissat B."/>
            <person name="Kuo A."/>
            <person name="Liang C."/>
            <person name="Lipzen A."/>
            <person name="Lutzoni F."/>
            <person name="Magnuson J."/>
            <person name="Mondo S."/>
            <person name="Nolan M."/>
            <person name="Ohm R."/>
            <person name="Pangilinan J."/>
            <person name="Park H.-J."/>
            <person name="Ramirez L."/>
            <person name="Alfaro M."/>
            <person name="Sun H."/>
            <person name="Tritt A."/>
            <person name="Yoshinaga Y."/>
            <person name="Zwiers L.-H."/>
            <person name="Turgeon B."/>
            <person name="Goodwin S."/>
            <person name="Spatafora J."/>
            <person name="Crous P."/>
            <person name="Grigoriev I."/>
        </authorList>
    </citation>
    <scope>NUCLEOTIDE SEQUENCE</scope>
    <source>
        <strain evidence="7">ATCC 36951</strain>
    </source>
</reference>
<dbReference type="Gene3D" id="3.90.120.10">
    <property type="entry name" value="DNA Methylase, subunit A, domain 2"/>
    <property type="match status" value="1"/>
</dbReference>
<evidence type="ECO:0000256" key="1">
    <source>
        <dbReference type="ARBA" id="ARBA00011975"/>
    </source>
</evidence>
<evidence type="ECO:0000256" key="5">
    <source>
        <dbReference type="PROSITE-ProRule" id="PRU01016"/>
    </source>
</evidence>
<dbReference type="Proteomes" id="UP000799537">
    <property type="component" value="Unassembled WGS sequence"/>
</dbReference>
<protein>
    <recommendedName>
        <fullName evidence="1">DNA (cytosine-5-)-methyltransferase</fullName>
        <ecNumber evidence="1">2.1.1.37</ecNumber>
    </recommendedName>
</protein>
<name>A0A6A6BZ86_ZASCE</name>
<feature type="active site" evidence="5">
    <location>
        <position position="472"/>
    </location>
</feature>
<evidence type="ECO:0000313" key="8">
    <source>
        <dbReference type="Proteomes" id="UP000799537"/>
    </source>
</evidence>
<dbReference type="GO" id="GO:0032259">
    <property type="term" value="P:methylation"/>
    <property type="evidence" value="ECO:0007669"/>
    <property type="project" value="UniProtKB-KW"/>
</dbReference>
<comment type="similarity">
    <text evidence="5">Belongs to the class I-like SAM-binding methyltransferase superfamily. C5-methyltransferase family.</text>
</comment>
<dbReference type="InterPro" id="IPR001525">
    <property type="entry name" value="C5_MeTfrase"/>
</dbReference>
<dbReference type="EMBL" id="ML993629">
    <property type="protein sequence ID" value="KAF2160114.1"/>
    <property type="molecule type" value="Genomic_DNA"/>
</dbReference>
<dbReference type="GeneID" id="54572103"/>
<accession>A0A6A6BZ86</accession>
<dbReference type="EC" id="2.1.1.37" evidence="1"/>
<keyword evidence="2 5" id="KW-0489">Methyltransferase</keyword>
<feature type="compositionally biased region" description="Basic and acidic residues" evidence="6">
    <location>
        <begin position="289"/>
        <end position="306"/>
    </location>
</feature>
<feature type="region of interest" description="Disordered" evidence="6">
    <location>
        <begin position="690"/>
        <end position="710"/>
    </location>
</feature>
<dbReference type="GO" id="GO:0003677">
    <property type="term" value="F:DNA binding"/>
    <property type="evidence" value="ECO:0007669"/>
    <property type="project" value="TreeGrafter"/>
</dbReference>
<dbReference type="AlphaFoldDB" id="A0A6A6BZ86"/>
<dbReference type="Gene3D" id="3.40.50.150">
    <property type="entry name" value="Vaccinia Virus protein VP39"/>
    <property type="match status" value="1"/>
</dbReference>
<dbReference type="PANTHER" id="PTHR10629">
    <property type="entry name" value="CYTOSINE-SPECIFIC METHYLTRANSFERASE"/>
    <property type="match status" value="1"/>
</dbReference>
<dbReference type="GO" id="GO:0044027">
    <property type="term" value="P:negative regulation of gene expression via chromosomal CpG island methylation"/>
    <property type="evidence" value="ECO:0007669"/>
    <property type="project" value="TreeGrafter"/>
</dbReference>
<sequence>MCKRCRFGRNAVPYDIVDILSDEESDVEYIPKRIASSSRRVPIQVNEDEDQEAIDLTGDDDDDFIRELTPNELKTIEGRDKTAGSVLPGFRLISNVTTSHGLHISTSLEEPTEVELPDGDFLRVLYIYQHLFTREVILKGILLRRVRRVHRYYKKNRNELCAILQQNRDMEDLTLDSSLVTRSLGEVVQIRNIVFTNADFPSFSFRSDPQLFGPHATANNKNIEDTAVLVCRFKYIECCNAANGKVMMEVLLDLREHEADKGKGVSDLAKKQRWLSGGEKQEVVVLDDDSPKSEPMDSIKKEKRTSLSDVPAHQPFDKKRKIVVDLTSDDESEEVTEQTRKTFITDTFKRSKLGGGLVQRRERTSVTSFTKITKSRSSSVSSIRTFGRGTAVPVKPYTYGDICAGAGGMARGAADHGFVVNFLLDHWSTACDTLRRNWPRAKVLEASIFDFCTKLTFQGYMRVDILHISFPCQTHSLAHTRPGKDDDANEAAALSVGDLLRKCRPRVVTFEQTWSILIDRRRPHFQALVHQLTSMGYNVRWKVLICSEYGNVQPRKRLFVIASCPGEPLPPFPKPTHGPGRKPFVTIRDRLALIPQSVLPHMQQHTKKDAAPYNPNRVLRAAITCDGGQGDVHPSGKRSFNMQELASLAGFPPRHQFTGFKTAIRKQIGNAVPSMVAKSIFQDIEKSMRQADRDEEVRDAQLRREDIEID</sequence>
<dbReference type="GO" id="GO:0003886">
    <property type="term" value="F:DNA (cytosine-5-)-methyltransferase activity"/>
    <property type="evidence" value="ECO:0007669"/>
    <property type="project" value="UniProtKB-EC"/>
</dbReference>
<dbReference type="RefSeq" id="XP_033661003.1">
    <property type="nucleotide sequence ID" value="XM_033818831.1"/>
</dbReference>
<dbReference type="SUPFAM" id="SSF53335">
    <property type="entry name" value="S-adenosyl-L-methionine-dependent methyltransferases"/>
    <property type="match status" value="1"/>
</dbReference>
<evidence type="ECO:0000256" key="3">
    <source>
        <dbReference type="ARBA" id="ARBA00022679"/>
    </source>
</evidence>
<dbReference type="OrthoDB" id="414133at2759"/>
<evidence type="ECO:0000256" key="2">
    <source>
        <dbReference type="ARBA" id="ARBA00022603"/>
    </source>
</evidence>
<organism evidence="7 8">
    <name type="scientific">Zasmidium cellare ATCC 36951</name>
    <dbReference type="NCBI Taxonomy" id="1080233"/>
    <lineage>
        <taxon>Eukaryota</taxon>
        <taxon>Fungi</taxon>
        <taxon>Dikarya</taxon>
        <taxon>Ascomycota</taxon>
        <taxon>Pezizomycotina</taxon>
        <taxon>Dothideomycetes</taxon>
        <taxon>Dothideomycetidae</taxon>
        <taxon>Mycosphaerellales</taxon>
        <taxon>Mycosphaerellaceae</taxon>
        <taxon>Zasmidium</taxon>
    </lineage>
</organism>
<feature type="region of interest" description="Disordered" evidence="6">
    <location>
        <begin position="287"/>
        <end position="311"/>
    </location>
</feature>
<keyword evidence="8" id="KW-1185">Reference proteome</keyword>
<dbReference type="GO" id="GO:0005634">
    <property type="term" value="C:nucleus"/>
    <property type="evidence" value="ECO:0007669"/>
    <property type="project" value="TreeGrafter"/>
</dbReference>
<proteinExistence type="inferred from homology"/>